<proteinExistence type="inferred from homology"/>
<accession>A0A0F0LKH7</accession>
<evidence type="ECO:0000256" key="4">
    <source>
        <dbReference type="ARBA" id="ARBA00023163"/>
    </source>
</evidence>
<dbReference type="InterPro" id="IPR036390">
    <property type="entry name" value="WH_DNA-bd_sf"/>
</dbReference>
<evidence type="ECO:0000256" key="2">
    <source>
        <dbReference type="ARBA" id="ARBA00023015"/>
    </source>
</evidence>
<keyword evidence="4" id="KW-0804">Transcription</keyword>
<dbReference type="STRING" id="582680.RS86_01460"/>
<dbReference type="AlphaFoldDB" id="A0A0F0LKH7"/>
<dbReference type="InterPro" id="IPR000847">
    <property type="entry name" value="LysR_HTH_N"/>
</dbReference>
<sequence>MADVSAPSLDHLRTFVTVHRTGSITRAAQLLGLSQATVSAHVQAVEAVVGSPMFERGRDGVTTTPKGLELARQVAAHLDAIEDAVSPPGLVGDTERAVHVGGPAEILSLMVVPRIAELIAAANAPIRMTFGLAQELLDALTSGALDVVVSAVPPQREGVTAVPFYDEEFVLVAAASWEGRDPEEVPVVAYAENLPIVRRYWRSVFGRAPSALRIAGVIPDLRGIREAVLGGIGMSVLPAYMVEDDLRAGALIALDDPEVAPLNTLYLATRSGDAERYPAIAAVAESLRRLIS</sequence>
<dbReference type="Proteomes" id="UP000033740">
    <property type="component" value="Unassembled WGS sequence"/>
</dbReference>
<organism evidence="6 7">
    <name type="scientific">Microbacterium azadirachtae</name>
    <dbReference type="NCBI Taxonomy" id="582680"/>
    <lineage>
        <taxon>Bacteria</taxon>
        <taxon>Bacillati</taxon>
        <taxon>Actinomycetota</taxon>
        <taxon>Actinomycetes</taxon>
        <taxon>Micrococcales</taxon>
        <taxon>Microbacteriaceae</taxon>
        <taxon>Microbacterium</taxon>
    </lineage>
</organism>
<gene>
    <name evidence="6" type="primary">cmpR_1</name>
    <name evidence="6" type="ORF">RS86_01460</name>
</gene>
<evidence type="ECO:0000256" key="3">
    <source>
        <dbReference type="ARBA" id="ARBA00023125"/>
    </source>
</evidence>
<dbReference type="Pfam" id="PF00126">
    <property type="entry name" value="HTH_1"/>
    <property type="match status" value="1"/>
</dbReference>
<protein>
    <submittedName>
        <fullName evidence="6">HTH-type transcriptional activator CmpR</fullName>
    </submittedName>
</protein>
<evidence type="ECO:0000256" key="1">
    <source>
        <dbReference type="ARBA" id="ARBA00009437"/>
    </source>
</evidence>
<reference evidence="6 7" key="1">
    <citation type="submission" date="2015-02" db="EMBL/GenBank/DDBJ databases">
        <title>Draft genome sequences of ten Microbacterium spp. with emphasis on heavy metal contaminated environments.</title>
        <authorList>
            <person name="Corretto E."/>
        </authorList>
    </citation>
    <scope>NUCLEOTIDE SEQUENCE [LARGE SCALE GENOMIC DNA]</scope>
    <source>
        <strain evidence="6 7">ARN176</strain>
    </source>
</reference>
<feature type="domain" description="HTH lysR-type" evidence="5">
    <location>
        <begin position="7"/>
        <end position="64"/>
    </location>
</feature>
<dbReference type="PANTHER" id="PTHR30126">
    <property type="entry name" value="HTH-TYPE TRANSCRIPTIONAL REGULATOR"/>
    <property type="match status" value="1"/>
</dbReference>
<dbReference type="Gene3D" id="1.10.10.10">
    <property type="entry name" value="Winged helix-like DNA-binding domain superfamily/Winged helix DNA-binding domain"/>
    <property type="match status" value="1"/>
</dbReference>
<evidence type="ECO:0000313" key="6">
    <source>
        <dbReference type="EMBL" id="KJL33663.1"/>
    </source>
</evidence>
<dbReference type="GO" id="GO:0003700">
    <property type="term" value="F:DNA-binding transcription factor activity"/>
    <property type="evidence" value="ECO:0007669"/>
    <property type="project" value="InterPro"/>
</dbReference>
<dbReference type="SUPFAM" id="SSF46785">
    <property type="entry name" value="Winged helix' DNA-binding domain"/>
    <property type="match status" value="1"/>
</dbReference>
<keyword evidence="3" id="KW-0238">DNA-binding</keyword>
<dbReference type="Pfam" id="PF03466">
    <property type="entry name" value="LysR_substrate"/>
    <property type="match status" value="1"/>
</dbReference>
<dbReference type="PATRIC" id="fig|582680.6.peg.1498"/>
<dbReference type="SUPFAM" id="SSF53850">
    <property type="entry name" value="Periplasmic binding protein-like II"/>
    <property type="match status" value="1"/>
</dbReference>
<evidence type="ECO:0000259" key="5">
    <source>
        <dbReference type="PROSITE" id="PS50931"/>
    </source>
</evidence>
<keyword evidence="7" id="KW-1185">Reference proteome</keyword>
<dbReference type="PRINTS" id="PR00039">
    <property type="entry name" value="HTHLYSR"/>
</dbReference>
<dbReference type="InterPro" id="IPR036388">
    <property type="entry name" value="WH-like_DNA-bd_sf"/>
</dbReference>
<dbReference type="InterPro" id="IPR005119">
    <property type="entry name" value="LysR_subst-bd"/>
</dbReference>
<dbReference type="CDD" id="cd05466">
    <property type="entry name" value="PBP2_LTTR_substrate"/>
    <property type="match status" value="1"/>
</dbReference>
<evidence type="ECO:0000313" key="7">
    <source>
        <dbReference type="Proteomes" id="UP000033740"/>
    </source>
</evidence>
<dbReference type="EMBL" id="JYIX01000032">
    <property type="protein sequence ID" value="KJL33663.1"/>
    <property type="molecule type" value="Genomic_DNA"/>
</dbReference>
<name>A0A0F0LKH7_9MICO</name>
<comment type="similarity">
    <text evidence="1">Belongs to the LysR transcriptional regulatory family.</text>
</comment>
<comment type="caution">
    <text evidence="6">The sequence shown here is derived from an EMBL/GenBank/DDBJ whole genome shotgun (WGS) entry which is preliminary data.</text>
</comment>
<dbReference type="Gene3D" id="3.40.190.10">
    <property type="entry name" value="Periplasmic binding protein-like II"/>
    <property type="match status" value="2"/>
</dbReference>
<dbReference type="GO" id="GO:0000976">
    <property type="term" value="F:transcription cis-regulatory region binding"/>
    <property type="evidence" value="ECO:0007669"/>
    <property type="project" value="TreeGrafter"/>
</dbReference>
<dbReference type="PROSITE" id="PS50931">
    <property type="entry name" value="HTH_LYSR"/>
    <property type="match status" value="1"/>
</dbReference>
<dbReference type="PANTHER" id="PTHR30126:SF39">
    <property type="entry name" value="HTH-TYPE TRANSCRIPTIONAL REGULATOR CYSL"/>
    <property type="match status" value="1"/>
</dbReference>
<keyword evidence="2" id="KW-0805">Transcription regulation</keyword>